<reference evidence="3" key="1">
    <citation type="journal article" date="2020" name="Mol. Plant Microbe Interact.">
        <title>Genome Sequence of the Biocontrol Agent Coniothyrium minitans strain Conio (IMI 134523).</title>
        <authorList>
            <person name="Patel D."/>
            <person name="Shittu T.A."/>
            <person name="Baroncelli R."/>
            <person name="Muthumeenakshi S."/>
            <person name="Osborne T.H."/>
            <person name="Janganan T.K."/>
            <person name="Sreenivasaprasad S."/>
        </authorList>
    </citation>
    <scope>NUCLEOTIDE SEQUENCE</scope>
    <source>
        <strain evidence="3">Conio</strain>
    </source>
</reference>
<gene>
    <name evidence="3" type="ORF">PMIN01_09383</name>
</gene>
<keyword evidence="2" id="KW-0472">Membrane</keyword>
<keyword evidence="4" id="KW-1185">Reference proteome</keyword>
<keyword evidence="2" id="KW-1133">Transmembrane helix</keyword>
<protein>
    <submittedName>
        <fullName evidence="3">Uncharacterized protein</fullName>
    </submittedName>
</protein>
<proteinExistence type="predicted"/>
<evidence type="ECO:0000313" key="3">
    <source>
        <dbReference type="EMBL" id="KAF9732525.1"/>
    </source>
</evidence>
<organism evidence="3 4">
    <name type="scientific">Paraphaeosphaeria minitans</name>
    <dbReference type="NCBI Taxonomy" id="565426"/>
    <lineage>
        <taxon>Eukaryota</taxon>
        <taxon>Fungi</taxon>
        <taxon>Dikarya</taxon>
        <taxon>Ascomycota</taxon>
        <taxon>Pezizomycotina</taxon>
        <taxon>Dothideomycetes</taxon>
        <taxon>Pleosporomycetidae</taxon>
        <taxon>Pleosporales</taxon>
        <taxon>Massarineae</taxon>
        <taxon>Didymosphaeriaceae</taxon>
        <taxon>Paraphaeosphaeria</taxon>
    </lineage>
</organism>
<feature type="region of interest" description="Disordered" evidence="1">
    <location>
        <begin position="201"/>
        <end position="236"/>
    </location>
</feature>
<evidence type="ECO:0000313" key="4">
    <source>
        <dbReference type="Proteomes" id="UP000756921"/>
    </source>
</evidence>
<evidence type="ECO:0000256" key="1">
    <source>
        <dbReference type="SAM" id="MobiDB-lite"/>
    </source>
</evidence>
<evidence type="ECO:0000256" key="2">
    <source>
        <dbReference type="SAM" id="Phobius"/>
    </source>
</evidence>
<sequence>MSTGRSNAMDALPRASFLTYFRTPDQPKRRTGEDCQKIRQSCRSHCSQAPLLPRIPEDTTAEHTAEYSRLEDHERFESYEEGEDTEQGWSWNDILSFTGYTLLVLLIVLNLDFLLGAYNANAGLLKWDGHRESAGYAGREMHFCLAEQNRLAPTSRVWRYFPRGSESGCTTRVLTIHADPTEEHKLFTEDIIAGDATKRVACGPSNSESKRAPHRRVEASKDGDDLAEEGILSHQV</sequence>
<dbReference type="AlphaFoldDB" id="A0A9P6GCI9"/>
<comment type="caution">
    <text evidence="3">The sequence shown here is derived from an EMBL/GenBank/DDBJ whole genome shotgun (WGS) entry which is preliminary data.</text>
</comment>
<accession>A0A9P6GCI9</accession>
<dbReference type="EMBL" id="WJXW01000010">
    <property type="protein sequence ID" value="KAF9732525.1"/>
    <property type="molecule type" value="Genomic_DNA"/>
</dbReference>
<keyword evidence="2" id="KW-0812">Transmembrane</keyword>
<name>A0A9P6GCI9_9PLEO</name>
<feature type="compositionally biased region" description="Basic and acidic residues" evidence="1">
    <location>
        <begin position="208"/>
        <end position="224"/>
    </location>
</feature>
<dbReference type="OrthoDB" id="3683032at2759"/>
<feature type="transmembrane region" description="Helical" evidence="2">
    <location>
        <begin position="97"/>
        <end position="118"/>
    </location>
</feature>
<dbReference type="Proteomes" id="UP000756921">
    <property type="component" value="Unassembled WGS sequence"/>
</dbReference>